<name>A0A1B1AL66_9PROT</name>
<dbReference type="STRING" id="1759059.ATE48_15925"/>
<dbReference type="Proteomes" id="UP000092498">
    <property type="component" value="Chromosome"/>
</dbReference>
<proteinExistence type="predicted"/>
<evidence type="ECO:0000313" key="1">
    <source>
        <dbReference type="EMBL" id="ANP47297.1"/>
    </source>
</evidence>
<dbReference type="AlphaFoldDB" id="A0A1B1AL66"/>
<accession>A0A1B1AL66</accession>
<gene>
    <name evidence="1" type="ORF">ATE48_15925</name>
</gene>
<sequence length="85" mass="9304">MNHAAASLLYQMAAVQSAWTSVTFFEHMWVGANFCAAQLASVAARMKPTQARRGGILQSEHVIFVVAARALRTQKRARAALQPSF</sequence>
<keyword evidence="2" id="KW-1185">Reference proteome</keyword>
<dbReference type="InParanoid" id="A0A1B1AL66"/>
<dbReference type="EMBL" id="CP013244">
    <property type="protein sequence ID" value="ANP47297.1"/>
    <property type="molecule type" value="Genomic_DNA"/>
</dbReference>
<evidence type="ECO:0000313" key="2">
    <source>
        <dbReference type="Proteomes" id="UP000092498"/>
    </source>
</evidence>
<dbReference type="KEGG" id="cbot:ATE48_15925"/>
<organism evidence="1 2">
    <name type="scientific">Candidatus Viadribacter manganicus</name>
    <dbReference type="NCBI Taxonomy" id="1759059"/>
    <lineage>
        <taxon>Bacteria</taxon>
        <taxon>Pseudomonadati</taxon>
        <taxon>Pseudomonadota</taxon>
        <taxon>Alphaproteobacteria</taxon>
        <taxon>Hyphomonadales</taxon>
        <taxon>Hyphomonadaceae</taxon>
        <taxon>Candidatus Viadribacter</taxon>
    </lineage>
</organism>
<protein>
    <submittedName>
        <fullName evidence="1">Uncharacterized protein</fullName>
    </submittedName>
</protein>
<reference evidence="1 2" key="1">
    <citation type="submission" date="2015-11" db="EMBL/GenBank/DDBJ databases">
        <title>Whole-Genome Sequence of Candidatus Oderbacter manganicum from the National Park Lower Oder Valley, Germany.</title>
        <authorList>
            <person name="Braun B."/>
            <person name="Liere K."/>
            <person name="Szewzyk U."/>
        </authorList>
    </citation>
    <scope>NUCLEOTIDE SEQUENCE [LARGE SCALE GENOMIC DNA]</scope>
    <source>
        <strain evidence="1 2">OTSz_A_272</strain>
    </source>
</reference>